<dbReference type="EMBL" id="CP019724">
    <property type="protein sequence ID" value="AQS67009.1"/>
    <property type="molecule type" value="Genomic_DNA"/>
</dbReference>
<sequence length="426" mass="48007">MTDLEGGTGGESAGRDRSVRRRGYATAADIDEPDALGMPLGVPVEVGSDGRPTGVELELPDDEEGEDGDDDSSAPFQPDSIRIRTQTTTVDLLLSRLREGMIDLAPDFQRRAGIWSDRRQSRLIESLLLRIPISNLHMAQGDADKWAVVDGVQRLTAVARFMEPGLTGLSPLTLRGLEYLWRFNGNTYQDLTGRLKIRLRETQITVHILEQGTPEAVKYNVFSRINTGGVPLKPQELRHALVPGPVRDYLADLAEHPAFGEATRWSVSNERMADREMVLRFLAFRMSSPSKHTERDFDRFLIGAMERVNELPDHRREQYAREFRAAMRCAQELFGEHAFRKWDGGERSSPVINKALFETISVTLALLDDHGRARLVASRSKVLDRFFVLMNNWDFDRAISVGTGNPAKIRTRFQHVEPVFRGVAEQ</sequence>
<dbReference type="Proteomes" id="UP000189443">
    <property type="component" value="Chromosome"/>
</dbReference>
<dbReference type="OrthoDB" id="9787127at2"/>
<feature type="compositionally biased region" description="Gly residues" evidence="1">
    <location>
        <begin position="1"/>
        <end position="12"/>
    </location>
</feature>
<proteinExistence type="predicted"/>
<feature type="compositionally biased region" description="Acidic residues" evidence="1">
    <location>
        <begin position="58"/>
        <end position="72"/>
    </location>
</feature>
<name>A0A1S6J5G4_9ACTN</name>
<keyword evidence="4" id="KW-1185">Reference proteome</keyword>
<organism evidence="3 4">
    <name type="scientific">Streptomyces pactum</name>
    <dbReference type="NCBI Taxonomy" id="68249"/>
    <lineage>
        <taxon>Bacteria</taxon>
        <taxon>Bacillati</taxon>
        <taxon>Actinomycetota</taxon>
        <taxon>Actinomycetes</taxon>
        <taxon>Kitasatosporales</taxon>
        <taxon>Streptomycetaceae</taxon>
        <taxon>Streptomyces</taxon>
    </lineage>
</organism>
<dbReference type="PANTHER" id="PTHR39639">
    <property type="entry name" value="CHROMOSOME 16, WHOLE GENOME SHOTGUN SEQUENCE"/>
    <property type="match status" value="1"/>
</dbReference>
<feature type="region of interest" description="Disordered" evidence="1">
    <location>
        <begin position="1"/>
        <end position="79"/>
    </location>
</feature>
<evidence type="ECO:0000313" key="3">
    <source>
        <dbReference type="EMBL" id="AQS67009.1"/>
    </source>
</evidence>
<dbReference type="Pfam" id="PF03235">
    <property type="entry name" value="GmrSD_N"/>
    <property type="match status" value="1"/>
</dbReference>
<evidence type="ECO:0000259" key="2">
    <source>
        <dbReference type="Pfam" id="PF03235"/>
    </source>
</evidence>
<evidence type="ECO:0000313" key="4">
    <source>
        <dbReference type="Proteomes" id="UP000189443"/>
    </source>
</evidence>
<gene>
    <name evidence="3" type="ORF">B1H29_08790</name>
</gene>
<dbReference type="AlphaFoldDB" id="A0A1S6J5G4"/>
<reference evidence="3 4" key="1">
    <citation type="submission" date="2017-02" db="EMBL/GenBank/DDBJ databases">
        <title>Streptomyces pactum ACT12 Genome sequencing and assembly.</title>
        <authorList>
            <person name="Xue Q."/>
            <person name="Yan X."/>
            <person name="Jia L."/>
            <person name="Yan H."/>
        </authorList>
    </citation>
    <scope>NUCLEOTIDE SEQUENCE [LARGE SCALE GENOMIC DNA]</scope>
    <source>
        <strain evidence="3 4">ACT12</strain>
    </source>
</reference>
<dbReference type="InterPro" id="IPR004919">
    <property type="entry name" value="GmrSD_N"/>
</dbReference>
<dbReference type="PANTHER" id="PTHR39639:SF1">
    <property type="entry name" value="DUF262 DOMAIN-CONTAINING PROTEIN"/>
    <property type="match status" value="1"/>
</dbReference>
<accession>A0A1S6J5G4</accession>
<evidence type="ECO:0000256" key="1">
    <source>
        <dbReference type="SAM" id="MobiDB-lite"/>
    </source>
</evidence>
<dbReference type="RefSeq" id="WP_055419708.1">
    <property type="nucleotide sequence ID" value="NZ_CP019724.1"/>
</dbReference>
<dbReference type="KEGG" id="spac:B1H29_08790"/>
<feature type="domain" description="GmrSD restriction endonucleases N-terminal" evidence="2">
    <location>
        <begin position="98"/>
        <end position="241"/>
    </location>
</feature>
<protein>
    <recommendedName>
        <fullName evidence="2">GmrSD restriction endonucleases N-terminal domain-containing protein</fullName>
    </recommendedName>
</protein>